<evidence type="ECO:0000313" key="3">
    <source>
        <dbReference type="Proteomes" id="UP000308196"/>
    </source>
</evidence>
<proteinExistence type="predicted"/>
<accession>A0A4U9U8V9</accession>
<dbReference type="AlphaFoldDB" id="A0A4U9U8V9"/>
<gene>
    <name evidence="2" type="ORF">NCTC11429_00162</name>
</gene>
<dbReference type="RefSeq" id="WP_028071471.1">
    <property type="nucleotide sequence ID" value="NZ_JBEOQA010000001.1"/>
</dbReference>
<organism evidence="2 3">
    <name type="scientific">Sphingobacterium thalpophilum</name>
    <dbReference type="NCBI Taxonomy" id="259"/>
    <lineage>
        <taxon>Bacteria</taxon>
        <taxon>Pseudomonadati</taxon>
        <taxon>Bacteroidota</taxon>
        <taxon>Sphingobacteriia</taxon>
        <taxon>Sphingobacteriales</taxon>
        <taxon>Sphingobacteriaceae</taxon>
        <taxon>Sphingobacterium</taxon>
    </lineage>
</organism>
<sequence length="125" mass="13749">MKQNMKRLFVAALCFGLGTIALSSNGQMKNNSQEYEKSWDGGLVTVTGVQVVKQSVASLTNRSGGETVRIQEIPVPSSFGSSETSRQRCFQIYGACGTWNIWVSGGSYQAAYEHAQLYYNIVLCY</sequence>
<dbReference type="EMBL" id="LR590484">
    <property type="protein sequence ID" value="VTR28269.1"/>
    <property type="molecule type" value="Genomic_DNA"/>
</dbReference>
<reference evidence="2 3" key="1">
    <citation type="submission" date="2019-05" db="EMBL/GenBank/DDBJ databases">
        <authorList>
            <consortium name="Pathogen Informatics"/>
        </authorList>
    </citation>
    <scope>NUCLEOTIDE SEQUENCE [LARGE SCALE GENOMIC DNA]</scope>
    <source>
        <strain evidence="2 3">NCTC11429</strain>
    </source>
</reference>
<feature type="signal peptide" evidence="1">
    <location>
        <begin position="1"/>
        <end position="23"/>
    </location>
</feature>
<name>A0A4U9U8V9_9SPHI</name>
<dbReference type="KEGG" id="stha:NCTC11429_00162"/>
<keyword evidence="1" id="KW-0732">Signal</keyword>
<feature type="chain" id="PRO_5020820233" evidence="1">
    <location>
        <begin position="24"/>
        <end position="125"/>
    </location>
</feature>
<dbReference type="Proteomes" id="UP000308196">
    <property type="component" value="Chromosome"/>
</dbReference>
<dbReference type="GeneID" id="78460992"/>
<evidence type="ECO:0000313" key="2">
    <source>
        <dbReference type="EMBL" id="VTR28269.1"/>
    </source>
</evidence>
<evidence type="ECO:0000256" key="1">
    <source>
        <dbReference type="SAM" id="SignalP"/>
    </source>
</evidence>
<protein>
    <submittedName>
        <fullName evidence="2">Uncharacterized protein</fullName>
    </submittedName>
</protein>